<reference evidence="10" key="3">
    <citation type="submission" date="2025-08" db="UniProtKB">
        <authorList>
            <consortium name="RefSeq"/>
        </authorList>
    </citation>
    <scope>IDENTIFICATION</scope>
    <source>
        <strain evidence="10">NI907</strain>
    </source>
</reference>
<comment type="similarity">
    <text evidence="8">Belongs to the ustYa family.</text>
</comment>
<comment type="pathway">
    <text evidence="2">Mycotoxin biosynthesis.</text>
</comment>
<accession>A0A6P8BD70</accession>
<protein>
    <recommendedName>
        <fullName evidence="11">Cyclochlorotine biosynthesis protein O</fullName>
    </recommendedName>
</protein>
<evidence type="ECO:0008006" key="11">
    <source>
        <dbReference type="Google" id="ProtNLM"/>
    </source>
</evidence>
<dbReference type="RefSeq" id="XP_030984974.1">
    <property type="nucleotide sequence ID" value="XM_031124623.1"/>
</dbReference>
<dbReference type="AlphaFoldDB" id="A0A6P8BD70"/>
<evidence type="ECO:0000256" key="2">
    <source>
        <dbReference type="ARBA" id="ARBA00004685"/>
    </source>
</evidence>
<dbReference type="OrthoDB" id="3687641at2759"/>
<evidence type="ECO:0000256" key="5">
    <source>
        <dbReference type="ARBA" id="ARBA00023026"/>
    </source>
</evidence>
<evidence type="ECO:0000313" key="10">
    <source>
        <dbReference type="RefSeq" id="XP_030984974.1"/>
    </source>
</evidence>
<keyword evidence="5" id="KW-0843">Virulence</keyword>
<evidence type="ECO:0000256" key="8">
    <source>
        <dbReference type="ARBA" id="ARBA00035112"/>
    </source>
</evidence>
<dbReference type="Pfam" id="PF11807">
    <property type="entry name" value="UstYa"/>
    <property type="match status" value="1"/>
</dbReference>
<gene>
    <name evidence="10" type="ORF">PgNI_04578</name>
</gene>
<reference evidence="10" key="1">
    <citation type="journal article" date="2019" name="Mol. Biol. Evol.">
        <title>Blast fungal genomes show frequent chromosomal changes, gene gains and losses, and effector gene turnover.</title>
        <authorList>
            <person name="Gomez Luciano L.B."/>
            <person name="Jason Tsai I."/>
            <person name="Chuma I."/>
            <person name="Tosa Y."/>
            <person name="Chen Y.H."/>
            <person name="Li J.Y."/>
            <person name="Li M.Y."/>
            <person name="Jade Lu M.Y."/>
            <person name="Nakayashiki H."/>
            <person name="Li W.H."/>
        </authorList>
    </citation>
    <scope>NUCLEOTIDE SEQUENCE</scope>
    <source>
        <strain evidence="10">NI907</strain>
    </source>
</reference>
<keyword evidence="9" id="KW-1185">Reference proteome</keyword>
<reference evidence="10" key="2">
    <citation type="submission" date="2019-10" db="EMBL/GenBank/DDBJ databases">
        <authorList>
            <consortium name="NCBI Genome Project"/>
        </authorList>
    </citation>
    <scope>NUCLEOTIDE SEQUENCE</scope>
    <source>
        <strain evidence="10">NI907</strain>
    </source>
</reference>
<dbReference type="GeneID" id="41959532"/>
<comment type="subcellular location">
    <subcellularLocation>
        <location evidence="1">Membrane</location>
        <topology evidence="1">Single-pass membrane protein</topology>
    </subcellularLocation>
</comment>
<dbReference type="InterPro" id="IPR021765">
    <property type="entry name" value="UstYa-like"/>
</dbReference>
<evidence type="ECO:0000256" key="1">
    <source>
        <dbReference type="ARBA" id="ARBA00004167"/>
    </source>
</evidence>
<evidence type="ECO:0000313" key="9">
    <source>
        <dbReference type="Proteomes" id="UP000515153"/>
    </source>
</evidence>
<keyword evidence="3" id="KW-0812">Transmembrane</keyword>
<dbReference type="PANTHER" id="PTHR33365:SF4">
    <property type="entry name" value="CYCLOCHLOROTINE BIOSYNTHESIS PROTEIN O"/>
    <property type="match status" value="1"/>
</dbReference>
<name>A0A6P8BD70_PYRGI</name>
<proteinExistence type="inferred from homology"/>
<dbReference type="GO" id="GO:0016020">
    <property type="term" value="C:membrane"/>
    <property type="evidence" value="ECO:0007669"/>
    <property type="project" value="UniProtKB-SubCell"/>
</dbReference>
<dbReference type="GO" id="GO:0043386">
    <property type="term" value="P:mycotoxin biosynthetic process"/>
    <property type="evidence" value="ECO:0007669"/>
    <property type="project" value="InterPro"/>
</dbReference>
<evidence type="ECO:0000256" key="3">
    <source>
        <dbReference type="ARBA" id="ARBA00022692"/>
    </source>
</evidence>
<keyword evidence="4" id="KW-1133">Transmembrane helix</keyword>
<sequence>MSKLYHAVPSDEERNSVDAEKSMLTFRRDKRSVGGLLEKARTHWAWIGHAILLSTSLTLFTLSFSNRGSQLTDRIVTEKYSSYSPVAPIVKYETVRYNLTPIVEGPYVGYGPEVEKAWDRITLDIGDTWMTEEEVKRLGLPLDSLKLKHPKTGKVGYRAAVEVFHQLHCLNLIRQAVYKDYYKDLTGDVGEAESKEDLTGHVDHCIETLRMNLMCQSDIGMFTFRLYPEYGYADDDYWPDFSTLHTCRNFEDIRQWAIDNTAAWDHNV</sequence>
<dbReference type="Proteomes" id="UP000515153">
    <property type="component" value="Unplaced"/>
</dbReference>
<dbReference type="PANTHER" id="PTHR33365">
    <property type="entry name" value="YALI0B05434P"/>
    <property type="match status" value="1"/>
</dbReference>
<dbReference type="KEGG" id="pgri:PgNI_04578"/>
<keyword evidence="7" id="KW-0325">Glycoprotein</keyword>
<evidence type="ECO:0000256" key="6">
    <source>
        <dbReference type="ARBA" id="ARBA00023136"/>
    </source>
</evidence>
<keyword evidence="6" id="KW-0472">Membrane</keyword>
<evidence type="ECO:0000256" key="4">
    <source>
        <dbReference type="ARBA" id="ARBA00022989"/>
    </source>
</evidence>
<evidence type="ECO:0000256" key="7">
    <source>
        <dbReference type="ARBA" id="ARBA00023180"/>
    </source>
</evidence>
<organism evidence="9 10">
    <name type="scientific">Pyricularia grisea</name>
    <name type="common">Crabgrass-specific blast fungus</name>
    <name type="synonym">Magnaporthe grisea</name>
    <dbReference type="NCBI Taxonomy" id="148305"/>
    <lineage>
        <taxon>Eukaryota</taxon>
        <taxon>Fungi</taxon>
        <taxon>Dikarya</taxon>
        <taxon>Ascomycota</taxon>
        <taxon>Pezizomycotina</taxon>
        <taxon>Sordariomycetes</taxon>
        <taxon>Sordariomycetidae</taxon>
        <taxon>Magnaporthales</taxon>
        <taxon>Pyriculariaceae</taxon>
        <taxon>Pyricularia</taxon>
    </lineage>
</organism>